<protein>
    <submittedName>
        <fullName evidence="1">Uncharacterized protein</fullName>
    </submittedName>
</protein>
<dbReference type="AlphaFoldDB" id="A0A4C1V4Y4"/>
<keyword evidence="2" id="KW-1185">Reference proteome</keyword>
<comment type="caution">
    <text evidence="1">The sequence shown here is derived from an EMBL/GenBank/DDBJ whole genome shotgun (WGS) entry which is preliminary data.</text>
</comment>
<evidence type="ECO:0000313" key="2">
    <source>
        <dbReference type="Proteomes" id="UP000299102"/>
    </source>
</evidence>
<reference evidence="1 2" key="1">
    <citation type="journal article" date="2019" name="Commun. Biol.">
        <title>The bagworm genome reveals a unique fibroin gene that provides high tensile strength.</title>
        <authorList>
            <person name="Kono N."/>
            <person name="Nakamura H."/>
            <person name="Ohtoshi R."/>
            <person name="Tomita M."/>
            <person name="Numata K."/>
            <person name="Arakawa K."/>
        </authorList>
    </citation>
    <scope>NUCLEOTIDE SEQUENCE [LARGE SCALE GENOMIC DNA]</scope>
</reference>
<proteinExistence type="predicted"/>
<accession>A0A4C1V4Y4</accession>
<sequence>MIVRRPARSEQLFRRRLRVGADSAARRPIITGSRPTSAGPVFGDPLEAESNSLSIVTKVHIVLKRRRGRVTAEVAGGGSGVRHKITKTTYTKATTCRAIAVVENQFRLARGPDGAVEKYNFLSVISPLSCQFGSRRFQFGCRRRVNKTLFGSLRRFDDFAEHS</sequence>
<gene>
    <name evidence="1" type="ORF">EVAR_6774_1</name>
</gene>
<evidence type="ECO:0000313" key="1">
    <source>
        <dbReference type="EMBL" id="GBP33426.1"/>
    </source>
</evidence>
<name>A0A4C1V4Y4_EUMVA</name>
<dbReference type="EMBL" id="BGZK01000273">
    <property type="protein sequence ID" value="GBP33426.1"/>
    <property type="molecule type" value="Genomic_DNA"/>
</dbReference>
<organism evidence="1 2">
    <name type="scientific">Eumeta variegata</name>
    <name type="common">Bagworm moth</name>
    <name type="synonym">Eumeta japonica</name>
    <dbReference type="NCBI Taxonomy" id="151549"/>
    <lineage>
        <taxon>Eukaryota</taxon>
        <taxon>Metazoa</taxon>
        <taxon>Ecdysozoa</taxon>
        <taxon>Arthropoda</taxon>
        <taxon>Hexapoda</taxon>
        <taxon>Insecta</taxon>
        <taxon>Pterygota</taxon>
        <taxon>Neoptera</taxon>
        <taxon>Endopterygota</taxon>
        <taxon>Lepidoptera</taxon>
        <taxon>Glossata</taxon>
        <taxon>Ditrysia</taxon>
        <taxon>Tineoidea</taxon>
        <taxon>Psychidae</taxon>
        <taxon>Oiketicinae</taxon>
        <taxon>Eumeta</taxon>
    </lineage>
</organism>
<dbReference type="Proteomes" id="UP000299102">
    <property type="component" value="Unassembled WGS sequence"/>
</dbReference>